<feature type="transmembrane region" description="Helical" evidence="6">
    <location>
        <begin position="106"/>
        <end position="126"/>
    </location>
</feature>
<evidence type="ECO:0000256" key="6">
    <source>
        <dbReference type="SAM" id="Phobius"/>
    </source>
</evidence>
<dbReference type="PANTHER" id="PTHR28128:SF1">
    <property type="entry name" value="GOLGI APPARATUS MEMBRANE PROTEIN TVP15"/>
    <property type="match status" value="1"/>
</dbReference>
<dbReference type="Proteomes" id="UP001140094">
    <property type="component" value="Unassembled WGS sequence"/>
</dbReference>
<keyword evidence="4 6" id="KW-0472">Membrane</keyword>
<feature type="transmembrane region" description="Helical" evidence="6">
    <location>
        <begin position="21"/>
        <end position="44"/>
    </location>
</feature>
<keyword evidence="8" id="KW-1185">Reference proteome</keyword>
<evidence type="ECO:0000313" key="7">
    <source>
        <dbReference type="EMBL" id="KAJ2805580.1"/>
    </source>
</evidence>
<evidence type="ECO:0000256" key="4">
    <source>
        <dbReference type="ARBA" id="ARBA00023136"/>
    </source>
</evidence>
<dbReference type="InterPro" id="IPR013714">
    <property type="entry name" value="Golgi_TVP15"/>
</dbReference>
<gene>
    <name evidence="7" type="ORF">H4R20_002035</name>
</gene>
<comment type="caution">
    <text evidence="7">The sequence shown here is derived from an EMBL/GenBank/DDBJ whole genome shotgun (WGS) entry which is preliminary data.</text>
</comment>
<dbReference type="Pfam" id="PF08507">
    <property type="entry name" value="COPI_assoc"/>
    <property type="match status" value="1"/>
</dbReference>
<evidence type="ECO:0000256" key="1">
    <source>
        <dbReference type="ARBA" id="ARBA00004141"/>
    </source>
</evidence>
<dbReference type="AlphaFoldDB" id="A0A9W8HYG2"/>
<dbReference type="PANTHER" id="PTHR28128">
    <property type="entry name" value="GOLGI APPARATUS MEMBRANE PROTEIN TVP15"/>
    <property type="match status" value="1"/>
</dbReference>
<evidence type="ECO:0000256" key="3">
    <source>
        <dbReference type="ARBA" id="ARBA00022989"/>
    </source>
</evidence>
<comment type="subcellular location">
    <subcellularLocation>
        <location evidence="1">Membrane</location>
        <topology evidence="1">Multi-pass membrane protein</topology>
    </subcellularLocation>
</comment>
<evidence type="ECO:0000256" key="2">
    <source>
        <dbReference type="ARBA" id="ARBA00022692"/>
    </source>
</evidence>
<evidence type="ECO:0000256" key="5">
    <source>
        <dbReference type="SAM" id="MobiDB-lite"/>
    </source>
</evidence>
<reference evidence="7" key="1">
    <citation type="submission" date="2022-07" db="EMBL/GenBank/DDBJ databases">
        <title>Phylogenomic reconstructions and comparative analyses of Kickxellomycotina fungi.</title>
        <authorList>
            <person name="Reynolds N.K."/>
            <person name="Stajich J.E."/>
            <person name="Barry K."/>
            <person name="Grigoriev I.V."/>
            <person name="Crous P."/>
            <person name="Smith M.E."/>
        </authorList>
    </citation>
    <scope>NUCLEOTIDE SEQUENCE</scope>
    <source>
        <strain evidence="7">NRRL 1565</strain>
    </source>
</reference>
<proteinExistence type="predicted"/>
<dbReference type="EMBL" id="JANBUO010000276">
    <property type="protein sequence ID" value="KAJ2805580.1"/>
    <property type="molecule type" value="Genomic_DNA"/>
</dbReference>
<evidence type="ECO:0000313" key="8">
    <source>
        <dbReference type="Proteomes" id="UP001140094"/>
    </source>
</evidence>
<keyword evidence="3 6" id="KW-1133">Transmembrane helix</keyword>
<feature type="transmembrane region" description="Helical" evidence="6">
    <location>
        <begin position="50"/>
        <end position="68"/>
    </location>
</feature>
<accession>A0A9W8HYG2</accession>
<dbReference type="GO" id="GO:0016020">
    <property type="term" value="C:membrane"/>
    <property type="evidence" value="ECO:0007669"/>
    <property type="project" value="UniProtKB-SubCell"/>
</dbReference>
<evidence type="ECO:0008006" key="9">
    <source>
        <dbReference type="Google" id="ProtNLM"/>
    </source>
</evidence>
<protein>
    <recommendedName>
        <fullName evidence="9">COPI associated</fullName>
    </recommendedName>
</protein>
<feature type="region of interest" description="Disordered" evidence="5">
    <location>
        <begin position="198"/>
        <end position="228"/>
    </location>
</feature>
<name>A0A9W8HYG2_9FUNG</name>
<keyword evidence="2 6" id="KW-0812">Transmembrane</keyword>
<sequence>MKFTYFRNLKERLRRPGGPPFYFRLTNLVVAVLLIISAIVFFTWSNFGRIMVGVFEIIFGIWMIMVELSEMSWLTPYAQFMFTWRGRGLFYVFMGCLTLGNKTYGWVMGAIIIAIGIVYIVLSFTAKRHESYATSVVDNAHHMRTDTMYDPHSVYGRKNDMYGVGGMYGGSVVSVQQQDLPQPHYPAATAAPQPEYTTTQYASPSFRPGQPDHSHWTAPRVDHLQNTV</sequence>
<organism evidence="7 8">
    <name type="scientific">Coemansia guatemalensis</name>
    <dbReference type="NCBI Taxonomy" id="2761395"/>
    <lineage>
        <taxon>Eukaryota</taxon>
        <taxon>Fungi</taxon>
        <taxon>Fungi incertae sedis</taxon>
        <taxon>Zoopagomycota</taxon>
        <taxon>Kickxellomycotina</taxon>
        <taxon>Kickxellomycetes</taxon>
        <taxon>Kickxellales</taxon>
        <taxon>Kickxellaceae</taxon>
        <taxon>Coemansia</taxon>
    </lineage>
</organism>
<feature type="compositionally biased region" description="Basic and acidic residues" evidence="5">
    <location>
        <begin position="210"/>
        <end position="228"/>
    </location>
</feature>
<dbReference type="OrthoDB" id="423534at2759"/>